<dbReference type="SUPFAM" id="SSF53850">
    <property type="entry name" value="Periplasmic binding protein-like II"/>
    <property type="match status" value="1"/>
</dbReference>
<dbReference type="InterPro" id="IPR036388">
    <property type="entry name" value="WH-like_DNA-bd_sf"/>
</dbReference>
<keyword evidence="3" id="KW-0238">DNA-binding</keyword>
<dbReference type="PANTHER" id="PTHR30419:SF8">
    <property type="entry name" value="NITROGEN ASSIMILATION TRANSCRIPTIONAL ACTIVATOR-RELATED"/>
    <property type="match status" value="1"/>
</dbReference>
<dbReference type="InterPro" id="IPR036390">
    <property type="entry name" value="WH_DNA-bd_sf"/>
</dbReference>
<dbReference type="Gene3D" id="1.10.10.10">
    <property type="entry name" value="Winged helix-like DNA-binding domain superfamily/Winged helix DNA-binding domain"/>
    <property type="match status" value="1"/>
</dbReference>
<name>A0ABW4R626_9RHOB</name>
<dbReference type="Pfam" id="PF00126">
    <property type="entry name" value="HTH_1"/>
    <property type="match status" value="1"/>
</dbReference>
<evidence type="ECO:0000259" key="5">
    <source>
        <dbReference type="PROSITE" id="PS50931"/>
    </source>
</evidence>
<sequence length="299" mass="31889">MIKLEMLRVFRTVAEHGSLAGASAALGRTPSAVSMMLAQLEENIGAPLFETDRKNRLTKLGEGVLTEAVRATDVFSSSSETIRRLTNSIAGIVRVAAVPSVTITLLPGAIAAFRSIRPEVRLEISDVDSASVRRRIRLDEADIGIVSAGADDPGEGVTILRDRLGIVHRLNGPIGHALASGAEASWRLLGLEPLIVNPLCRLVDSDWLAGLQEKSNLEARNTTALLSFVRDGLGATVLPESAIAHMSDRLGVAVASDPVAIRELRMIRNPDRRPSPAAQEFWDALAAMGTHAPDVPPPT</sequence>
<dbReference type="SUPFAM" id="SSF46785">
    <property type="entry name" value="Winged helix' DNA-binding domain"/>
    <property type="match status" value="1"/>
</dbReference>
<evidence type="ECO:0000256" key="2">
    <source>
        <dbReference type="ARBA" id="ARBA00023015"/>
    </source>
</evidence>
<evidence type="ECO:0000313" key="7">
    <source>
        <dbReference type="Proteomes" id="UP001597213"/>
    </source>
</evidence>
<organism evidence="6 7">
    <name type="scientific">Paracoccus pacificus</name>
    <dbReference type="NCBI Taxonomy" id="1463598"/>
    <lineage>
        <taxon>Bacteria</taxon>
        <taxon>Pseudomonadati</taxon>
        <taxon>Pseudomonadota</taxon>
        <taxon>Alphaproteobacteria</taxon>
        <taxon>Rhodobacterales</taxon>
        <taxon>Paracoccaceae</taxon>
        <taxon>Paracoccus</taxon>
    </lineage>
</organism>
<keyword evidence="2" id="KW-0805">Transcription regulation</keyword>
<evidence type="ECO:0000256" key="1">
    <source>
        <dbReference type="ARBA" id="ARBA00009437"/>
    </source>
</evidence>
<dbReference type="InterPro" id="IPR005119">
    <property type="entry name" value="LysR_subst-bd"/>
</dbReference>
<keyword evidence="7" id="KW-1185">Reference proteome</keyword>
<gene>
    <name evidence="6" type="ORF">ACFSCT_07835</name>
</gene>
<evidence type="ECO:0000256" key="4">
    <source>
        <dbReference type="ARBA" id="ARBA00023163"/>
    </source>
</evidence>
<proteinExistence type="inferred from homology"/>
<protein>
    <submittedName>
        <fullName evidence="6">LysR family transcriptional regulator</fullName>
    </submittedName>
</protein>
<comment type="similarity">
    <text evidence="1">Belongs to the LysR transcriptional regulatory family.</text>
</comment>
<dbReference type="Proteomes" id="UP001597213">
    <property type="component" value="Unassembled WGS sequence"/>
</dbReference>
<dbReference type="PANTHER" id="PTHR30419">
    <property type="entry name" value="HTH-TYPE TRANSCRIPTIONAL REGULATOR YBHD"/>
    <property type="match status" value="1"/>
</dbReference>
<feature type="domain" description="HTH lysR-type" evidence="5">
    <location>
        <begin position="2"/>
        <end position="58"/>
    </location>
</feature>
<evidence type="ECO:0000256" key="3">
    <source>
        <dbReference type="ARBA" id="ARBA00023125"/>
    </source>
</evidence>
<dbReference type="Gene3D" id="3.40.190.290">
    <property type="match status" value="1"/>
</dbReference>
<dbReference type="RefSeq" id="WP_379141631.1">
    <property type="nucleotide sequence ID" value="NZ_JBHUEN010000020.1"/>
</dbReference>
<dbReference type="PROSITE" id="PS50931">
    <property type="entry name" value="HTH_LYSR"/>
    <property type="match status" value="1"/>
</dbReference>
<comment type="caution">
    <text evidence="6">The sequence shown here is derived from an EMBL/GenBank/DDBJ whole genome shotgun (WGS) entry which is preliminary data.</text>
</comment>
<dbReference type="EMBL" id="JBHUEN010000020">
    <property type="protein sequence ID" value="MFD1881623.1"/>
    <property type="molecule type" value="Genomic_DNA"/>
</dbReference>
<accession>A0ABW4R626</accession>
<keyword evidence="4" id="KW-0804">Transcription</keyword>
<evidence type="ECO:0000313" key="6">
    <source>
        <dbReference type="EMBL" id="MFD1881623.1"/>
    </source>
</evidence>
<dbReference type="InterPro" id="IPR000847">
    <property type="entry name" value="LysR_HTH_N"/>
</dbReference>
<reference evidence="7" key="1">
    <citation type="journal article" date="2019" name="Int. J. Syst. Evol. Microbiol.">
        <title>The Global Catalogue of Microorganisms (GCM) 10K type strain sequencing project: providing services to taxonomists for standard genome sequencing and annotation.</title>
        <authorList>
            <consortium name="The Broad Institute Genomics Platform"/>
            <consortium name="The Broad Institute Genome Sequencing Center for Infectious Disease"/>
            <person name="Wu L."/>
            <person name="Ma J."/>
        </authorList>
    </citation>
    <scope>NUCLEOTIDE SEQUENCE [LARGE SCALE GENOMIC DNA]</scope>
    <source>
        <strain evidence="7">CCUG 56029</strain>
    </source>
</reference>
<dbReference type="InterPro" id="IPR050950">
    <property type="entry name" value="HTH-type_LysR_regulators"/>
</dbReference>
<dbReference type="Pfam" id="PF03466">
    <property type="entry name" value="LysR_substrate"/>
    <property type="match status" value="1"/>
</dbReference>